<dbReference type="GO" id="GO:0005829">
    <property type="term" value="C:cytosol"/>
    <property type="evidence" value="ECO:0007669"/>
    <property type="project" value="TreeGrafter"/>
</dbReference>
<evidence type="ECO:0000256" key="8">
    <source>
        <dbReference type="ARBA" id="ARBA00022842"/>
    </source>
</evidence>
<dbReference type="EC" id="3.1.3.18" evidence="5"/>
<organism evidence="10">
    <name type="scientific">hydrothermal vent metagenome</name>
    <dbReference type="NCBI Taxonomy" id="652676"/>
    <lineage>
        <taxon>unclassified sequences</taxon>
        <taxon>metagenomes</taxon>
        <taxon>ecological metagenomes</taxon>
    </lineage>
</organism>
<accession>A0A160TH75</accession>
<dbReference type="InterPro" id="IPR006439">
    <property type="entry name" value="HAD-SF_hydro_IA"/>
</dbReference>
<dbReference type="EMBL" id="CZQC01000072">
    <property type="protein sequence ID" value="CUS42957.1"/>
    <property type="molecule type" value="Genomic_DNA"/>
</dbReference>
<dbReference type="NCBIfam" id="TIGR01449">
    <property type="entry name" value="PGP_bact"/>
    <property type="match status" value="1"/>
</dbReference>
<comment type="catalytic activity">
    <reaction evidence="1">
        <text>2-phosphoglycolate + H2O = glycolate + phosphate</text>
        <dbReference type="Rhea" id="RHEA:14369"/>
        <dbReference type="ChEBI" id="CHEBI:15377"/>
        <dbReference type="ChEBI" id="CHEBI:29805"/>
        <dbReference type="ChEBI" id="CHEBI:43474"/>
        <dbReference type="ChEBI" id="CHEBI:58033"/>
        <dbReference type="EC" id="3.1.3.18"/>
    </reaction>
</comment>
<dbReference type="Pfam" id="PF13419">
    <property type="entry name" value="HAD_2"/>
    <property type="match status" value="1"/>
</dbReference>
<evidence type="ECO:0000256" key="5">
    <source>
        <dbReference type="ARBA" id="ARBA00013078"/>
    </source>
</evidence>
<proteinExistence type="inferred from homology"/>
<dbReference type="Gene3D" id="3.40.50.1000">
    <property type="entry name" value="HAD superfamily/HAD-like"/>
    <property type="match status" value="1"/>
</dbReference>
<dbReference type="GO" id="GO:0046872">
    <property type="term" value="F:metal ion binding"/>
    <property type="evidence" value="ECO:0007669"/>
    <property type="project" value="UniProtKB-KW"/>
</dbReference>
<dbReference type="AlphaFoldDB" id="A0A160TH75"/>
<keyword evidence="6" id="KW-0479">Metal-binding</keyword>
<dbReference type="InterPro" id="IPR023214">
    <property type="entry name" value="HAD_sf"/>
</dbReference>
<evidence type="ECO:0000313" key="10">
    <source>
        <dbReference type="EMBL" id="CUS42957.1"/>
    </source>
</evidence>
<comment type="similarity">
    <text evidence="4">Belongs to the HAD-like hydrolase superfamily. CbbY/CbbZ/Gph/YieH family.</text>
</comment>
<evidence type="ECO:0000256" key="3">
    <source>
        <dbReference type="ARBA" id="ARBA00004818"/>
    </source>
</evidence>
<evidence type="ECO:0000256" key="1">
    <source>
        <dbReference type="ARBA" id="ARBA00000830"/>
    </source>
</evidence>
<sequence length="241" mass="26114">MPDRDFSVQWNSAVRQRFGDTGPELVLLDLDGTLIDSVPDLAAAVDTMLAALGREPAGQQQVSHWIGNGADMLIRRALSCGDEDAANALTASELQTPRQLFDTAYLSTLHQATGVFPGVSDWLERVTTPKILITNKPRLFTVPLIDSLGWTGHFLRLICGDDFSEKKPSPMPLFKACEFANVTPSNALMIGDSRHDIGAAKAAAICSAAVTYGYNHGDDIALSHPDYLLNSLFDLMEPKNA</sequence>
<dbReference type="InterPro" id="IPR041492">
    <property type="entry name" value="HAD_2"/>
</dbReference>
<dbReference type="InterPro" id="IPR036412">
    <property type="entry name" value="HAD-like_sf"/>
</dbReference>
<dbReference type="PANTHER" id="PTHR43434">
    <property type="entry name" value="PHOSPHOGLYCOLATE PHOSPHATASE"/>
    <property type="match status" value="1"/>
</dbReference>
<dbReference type="GO" id="GO:0005975">
    <property type="term" value="P:carbohydrate metabolic process"/>
    <property type="evidence" value="ECO:0007669"/>
    <property type="project" value="InterPro"/>
</dbReference>
<dbReference type="InterPro" id="IPR050155">
    <property type="entry name" value="HAD-like_hydrolase_sf"/>
</dbReference>
<dbReference type="InterPro" id="IPR023198">
    <property type="entry name" value="PGP-like_dom2"/>
</dbReference>
<dbReference type="Gene3D" id="1.10.150.240">
    <property type="entry name" value="Putative phosphatase, domain 2"/>
    <property type="match status" value="1"/>
</dbReference>
<dbReference type="SFLD" id="SFLDS00003">
    <property type="entry name" value="Haloacid_Dehalogenase"/>
    <property type="match status" value="1"/>
</dbReference>
<reference evidence="10" key="1">
    <citation type="submission" date="2015-10" db="EMBL/GenBank/DDBJ databases">
        <authorList>
            <person name="Gilbert D.G."/>
        </authorList>
    </citation>
    <scope>NUCLEOTIDE SEQUENCE</scope>
</reference>
<keyword evidence="8" id="KW-0460">Magnesium</keyword>
<dbReference type="SUPFAM" id="SSF56784">
    <property type="entry name" value="HAD-like"/>
    <property type="match status" value="1"/>
</dbReference>
<evidence type="ECO:0000256" key="9">
    <source>
        <dbReference type="ARBA" id="ARBA00023277"/>
    </source>
</evidence>
<dbReference type="GO" id="GO:0006281">
    <property type="term" value="P:DNA repair"/>
    <property type="evidence" value="ECO:0007669"/>
    <property type="project" value="TreeGrafter"/>
</dbReference>
<dbReference type="SFLD" id="SFLDG01129">
    <property type="entry name" value="C1.5:_HAD__Beta-PGM__Phosphata"/>
    <property type="match status" value="1"/>
</dbReference>
<dbReference type="GO" id="GO:0008967">
    <property type="term" value="F:phosphoglycolate phosphatase activity"/>
    <property type="evidence" value="ECO:0007669"/>
    <property type="project" value="UniProtKB-EC"/>
</dbReference>
<keyword evidence="9" id="KW-0119">Carbohydrate metabolism</keyword>
<evidence type="ECO:0000256" key="6">
    <source>
        <dbReference type="ARBA" id="ARBA00022723"/>
    </source>
</evidence>
<dbReference type="NCBIfam" id="TIGR01549">
    <property type="entry name" value="HAD-SF-IA-v1"/>
    <property type="match status" value="1"/>
</dbReference>
<comment type="pathway">
    <text evidence="3">Organic acid metabolism; glycolate biosynthesis; glycolate from 2-phosphoglycolate: step 1/1.</text>
</comment>
<evidence type="ECO:0000256" key="2">
    <source>
        <dbReference type="ARBA" id="ARBA00001946"/>
    </source>
</evidence>
<gene>
    <name evidence="10" type="ORF">MGWOODY_Tha2831</name>
</gene>
<keyword evidence="7 10" id="KW-0378">Hydrolase</keyword>
<dbReference type="PANTHER" id="PTHR43434:SF1">
    <property type="entry name" value="PHOSPHOGLYCOLATE PHOSPHATASE"/>
    <property type="match status" value="1"/>
</dbReference>
<evidence type="ECO:0000256" key="4">
    <source>
        <dbReference type="ARBA" id="ARBA00006171"/>
    </source>
</evidence>
<comment type="cofactor">
    <cofactor evidence="2">
        <name>Mg(2+)</name>
        <dbReference type="ChEBI" id="CHEBI:18420"/>
    </cofactor>
</comment>
<protein>
    <recommendedName>
        <fullName evidence="5">phosphoglycolate phosphatase</fullName>
        <ecNumber evidence="5">3.1.3.18</ecNumber>
    </recommendedName>
</protein>
<evidence type="ECO:0000256" key="7">
    <source>
        <dbReference type="ARBA" id="ARBA00022801"/>
    </source>
</evidence>
<name>A0A160TH75_9ZZZZ</name>
<dbReference type="InterPro" id="IPR037512">
    <property type="entry name" value="PGPase_prok"/>
</dbReference>